<comment type="caution">
    <text evidence="1">The sequence shown here is derived from an EMBL/GenBank/DDBJ whole genome shotgun (WGS) entry which is preliminary data.</text>
</comment>
<proteinExistence type="predicted"/>
<accession>A0ACC0XSN2</accession>
<gene>
    <name evidence="1" type="ORF">Pint_09322</name>
</gene>
<keyword evidence="2" id="KW-1185">Reference proteome</keyword>
<reference evidence="2" key="1">
    <citation type="journal article" date="2023" name="G3 (Bethesda)">
        <title>Genome assembly and association tests identify interacting loci associated with vigor, precocity, and sex in interspecific pistachio rootstocks.</title>
        <authorList>
            <person name="Palmer W."/>
            <person name="Jacygrad E."/>
            <person name="Sagayaradj S."/>
            <person name="Cavanaugh K."/>
            <person name="Han R."/>
            <person name="Bertier L."/>
            <person name="Beede B."/>
            <person name="Kafkas S."/>
            <person name="Golino D."/>
            <person name="Preece J."/>
            <person name="Michelmore R."/>
        </authorList>
    </citation>
    <scope>NUCLEOTIDE SEQUENCE [LARGE SCALE GENOMIC DNA]</scope>
</reference>
<organism evidence="1 2">
    <name type="scientific">Pistacia integerrima</name>
    <dbReference type="NCBI Taxonomy" id="434235"/>
    <lineage>
        <taxon>Eukaryota</taxon>
        <taxon>Viridiplantae</taxon>
        <taxon>Streptophyta</taxon>
        <taxon>Embryophyta</taxon>
        <taxon>Tracheophyta</taxon>
        <taxon>Spermatophyta</taxon>
        <taxon>Magnoliopsida</taxon>
        <taxon>eudicotyledons</taxon>
        <taxon>Gunneridae</taxon>
        <taxon>Pentapetalae</taxon>
        <taxon>rosids</taxon>
        <taxon>malvids</taxon>
        <taxon>Sapindales</taxon>
        <taxon>Anacardiaceae</taxon>
        <taxon>Pistacia</taxon>
    </lineage>
</organism>
<dbReference type="Proteomes" id="UP001163603">
    <property type="component" value="Chromosome 10"/>
</dbReference>
<protein>
    <submittedName>
        <fullName evidence="1">Uncharacterized protein</fullName>
    </submittedName>
</protein>
<evidence type="ECO:0000313" key="1">
    <source>
        <dbReference type="EMBL" id="KAJ0024485.1"/>
    </source>
</evidence>
<evidence type="ECO:0000313" key="2">
    <source>
        <dbReference type="Proteomes" id="UP001163603"/>
    </source>
</evidence>
<name>A0ACC0XSN2_9ROSI</name>
<sequence length="842" mass="96548">MDDDGNARALGFKGLLQRWPCVSVIGKDRVEEHFDHDGFGSGGDQKWTVKPSYKARMKPQLFNLIFQLFGIDCEMRNIDPDEFSYIVLIKDMKTCVAEENEIVQLYPNEKFRIEAKLPWLGKTCLIENDEDVTFLFKQYGSKGLKDIRLYVDAFPVQKNHRKGFCDDDFHWSDASNEEDEIGSGFGGAIGNVDGEAGDNEWGIVASGDERTENAGILSDNDKNSDDFMGLGSSEDDDIVSSMSRNMKANEFQYGVDGKIYFEVGQVFRSIVHFRMVLKDYIIQKGFAVRRVYNQKRRIKAVCKVEGCPFHIYAALMIDKHSYQIRKYEHTHTCLRVYNNPDTSAAWIAEKMGDFIRSHKGCCVKPLDVELGGVHFLEIHKQKLYRARRIATGMTQKQHAESFAWLFKYTHILQVTNLRSIIELRLIREDVPESPRFKRFFLSFAAQKRGFLEGCRYFIGIDGCHSKGYYGGVLLSTVSMDANNGIFPLAICVCEAENNDSWGFFLRLLHDFLGDLEHVTFMSDRQKGIINALQAEWPNARSRFCARHVYANFRKNFPGIHLRKLFWQVSRAANRTNFVEAMGMVKDVDEDAYKWLLENEPDQWSIHAFDTTSKSDHITNSMSECFNSWLGEDRELPILSLLELYRCRVMKRLQCRFEACTKWVTPLPPVVHRKINKLIESARNVNVQYPGSDEFEVFDNKEKRKHVLVLGNQCDRNCLMGTTITTDLMSLRNVSNFEEHVDQKLRIPMYLQTYADMIHPVPDKTSWPEVSDEKIWPLTKQPKPGRPPKSRRGDPTEEPKTNICAHNDCTPSSAAQFAASSMPSSTQMSILSQASSSRGQPSH</sequence>
<dbReference type="EMBL" id="CM047745">
    <property type="protein sequence ID" value="KAJ0024485.1"/>
    <property type="molecule type" value="Genomic_DNA"/>
</dbReference>